<evidence type="ECO:0000313" key="3">
    <source>
        <dbReference type="EMBL" id="VDN17743.1"/>
    </source>
</evidence>
<evidence type="ECO:0000313" key="4">
    <source>
        <dbReference type="Proteomes" id="UP000271098"/>
    </source>
</evidence>
<keyword evidence="2" id="KW-1133">Transmembrane helix</keyword>
<keyword evidence="2" id="KW-0812">Transmembrane</keyword>
<feature type="region of interest" description="Disordered" evidence="1">
    <location>
        <begin position="17"/>
        <end position="58"/>
    </location>
</feature>
<keyword evidence="4" id="KW-1185">Reference proteome</keyword>
<protein>
    <submittedName>
        <fullName evidence="5">Transmembrane protein</fullName>
    </submittedName>
</protein>
<name>A0A183DPL8_9BILA</name>
<sequence length="132" mass="14091">MVGDKCSDAALEAGIEGRMKEWNKDTSQEFEAGTGDSSKEEKTCVASQNHAKASNGEAAQSANTCVSLWSEIPIHLLGVAFVLISSMSPFALSCLRPYNRLLKLTLPVNVEICGTAQNPWEAKALGVSYVVA</sequence>
<feature type="compositionally biased region" description="Basic and acidic residues" evidence="1">
    <location>
        <begin position="17"/>
        <end position="27"/>
    </location>
</feature>
<gene>
    <name evidence="3" type="ORF">GPUH_LOCUS10659</name>
</gene>
<organism evidence="5">
    <name type="scientific">Gongylonema pulchrum</name>
    <dbReference type="NCBI Taxonomy" id="637853"/>
    <lineage>
        <taxon>Eukaryota</taxon>
        <taxon>Metazoa</taxon>
        <taxon>Ecdysozoa</taxon>
        <taxon>Nematoda</taxon>
        <taxon>Chromadorea</taxon>
        <taxon>Rhabditida</taxon>
        <taxon>Spirurina</taxon>
        <taxon>Spiruromorpha</taxon>
        <taxon>Spiruroidea</taxon>
        <taxon>Gongylonematidae</taxon>
        <taxon>Gongylonema</taxon>
    </lineage>
</organism>
<evidence type="ECO:0000256" key="1">
    <source>
        <dbReference type="SAM" id="MobiDB-lite"/>
    </source>
</evidence>
<dbReference type="Proteomes" id="UP000271098">
    <property type="component" value="Unassembled WGS sequence"/>
</dbReference>
<evidence type="ECO:0000313" key="5">
    <source>
        <dbReference type="WBParaSite" id="GPUH_0001067201-mRNA-1"/>
    </source>
</evidence>
<dbReference type="AlphaFoldDB" id="A0A183DPL8"/>
<proteinExistence type="predicted"/>
<keyword evidence="2" id="KW-0472">Membrane</keyword>
<reference evidence="5" key="1">
    <citation type="submission" date="2016-06" db="UniProtKB">
        <authorList>
            <consortium name="WormBaseParasite"/>
        </authorList>
    </citation>
    <scope>IDENTIFICATION</scope>
</reference>
<evidence type="ECO:0000256" key="2">
    <source>
        <dbReference type="SAM" id="Phobius"/>
    </source>
</evidence>
<feature type="transmembrane region" description="Helical" evidence="2">
    <location>
        <begin position="72"/>
        <end position="95"/>
    </location>
</feature>
<dbReference type="EMBL" id="UYRT01078085">
    <property type="protein sequence ID" value="VDN17743.1"/>
    <property type="molecule type" value="Genomic_DNA"/>
</dbReference>
<reference evidence="3 4" key="2">
    <citation type="submission" date="2018-11" db="EMBL/GenBank/DDBJ databases">
        <authorList>
            <consortium name="Pathogen Informatics"/>
        </authorList>
    </citation>
    <scope>NUCLEOTIDE SEQUENCE [LARGE SCALE GENOMIC DNA]</scope>
</reference>
<dbReference type="WBParaSite" id="GPUH_0001067201-mRNA-1">
    <property type="protein sequence ID" value="GPUH_0001067201-mRNA-1"/>
    <property type="gene ID" value="GPUH_0001067201"/>
</dbReference>
<accession>A0A183DPL8</accession>
<feature type="compositionally biased region" description="Polar residues" evidence="1">
    <location>
        <begin position="45"/>
        <end position="58"/>
    </location>
</feature>